<dbReference type="EMBL" id="MN739856">
    <property type="protein sequence ID" value="QHT74699.1"/>
    <property type="molecule type" value="Genomic_DNA"/>
</dbReference>
<feature type="compositionally biased region" description="Basic residues" evidence="1">
    <location>
        <begin position="28"/>
        <end position="39"/>
    </location>
</feature>
<dbReference type="AlphaFoldDB" id="A0A6C0H2M7"/>
<sequence>MTKTLENSSSANSQSVNTKSPFVFYGGKTRKYGRRRRPLNKTGTHGRGTFLRNWSKQQPGYHDRTVMFRNCGQKCFLGPNKTFPICTRNTCKKNRKGVYAAYIRAKEYMTITGAPKYRRISSKARKLLLHR</sequence>
<evidence type="ECO:0000313" key="2">
    <source>
        <dbReference type="EMBL" id="QHT74699.1"/>
    </source>
</evidence>
<evidence type="ECO:0000256" key="1">
    <source>
        <dbReference type="SAM" id="MobiDB-lite"/>
    </source>
</evidence>
<accession>A0A6C0H2M7</accession>
<name>A0A6C0H2M7_9ZZZZ</name>
<organism evidence="2">
    <name type="scientific">viral metagenome</name>
    <dbReference type="NCBI Taxonomy" id="1070528"/>
    <lineage>
        <taxon>unclassified sequences</taxon>
        <taxon>metagenomes</taxon>
        <taxon>organismal metagenomes</taxon>
    </lineage>
</organism>
<reference evidence="2" key="1">
    <citation type="journal article" date="2020" name="Nature">
        <title>Giant virus diversity and host interactions through global metagenomics.</title>
        <authorList>
            <person name="Schulz F."/>
            <person name="Roux S."/>
            <person name="Paez-Espino D."/>
            <person name="Jungbluth S."/>
            <person name="Walsh D.A."/>
            <person name="Denef V.J."/>
            <person name="McMahon K.D."/>
            <person name="Konstantinidis K.T."/>
            <person name="Eloe-Fadrosh E.A."/>
            <person name="Kyrpides N.C."/>
            <person name="Woyke T."/>
        </authorList>
    </citation>
    <scope>NUCLEOTIDE SEQUENCE</scope>
    <source>
        <strain evidence="2">GVMAG-M-3300023179-59</strain>
    </source>
</reference>
<feature type="region of interest" description="Disordered" evidence="1">
    <location>
        <begin position="27"/>
        <end position="55"/>
    </location>
</feature>
<protein>
    <submittedName>
        <fullName evidence="2">Uncharacterized protein</fullName>
    </submittedName>
</protein>
<proteinExistence type="predicted"/>